<reference evidence="1" key="1">
    <citation type="submission" date="2014-11" db="EMBL/GenBank/DDBJ databases">
        <authorList>
            <person name="Amaro Gonzalez C."/>
        </authorList>
    </citation>
    <scope>NUCLEOTIDE SEQUENCE</scope>
</reference>
<proteinExistence type="predicted"/>
<organism evidence="1">
    <name type="scientific">Anguilla anguilla</name>
    <name type="common">European freshwater eel</name>
    <name type="synonym">Muraena anguilla</name>
    <dbReference type="NCBI Taxonomy" id="7936"/>
    <lineage>
        <taxon>Eukaryota</taxon>
        <taxon>Metazoa</taxon>
        <taxon>Chordata</taxon>
        <taxon>Craniata</taxon>
        <taxon>Vertebrata</taxon>
        <taxon>Euteleostomi</taxon>
        <taxon>Actinopterygii</taxon>
        <taxon>Neopterygii</taxon>
        <taxon>Teleostei</taxon>
        <taxon>Anguilliformes</taxon>
        <taxon>Anguillidae</taxon>
        <taxon>Anguilla</taxon>
    </lineage>
</organism>
<dbReference type="AlphaFoldDB" id="A0A0E9PV00"/>
<dbReference type="EMBL" id="GBXM01100268">
    <property type="protein sequence ID" value="JAH08309.1"/>
    <property type="molecule type" value="Transcribed_RNA"/>
</dbReference>
<reference evidence="1" key="2">
    <citation type="journal article" date="2015" name="Fish Shellfish Immunol.">
        <title>Early steps in the European eel (Anguilla anguilla)-Vibrio vulnificus interaction in the gills: Role of the RtxA13 toxin.</title>
        <authorList>
            <person name="Callol A."/>
            <person name="Pajuelo D."/>
            <person name="Ebbesson L."/>
            <person name="Teles M."/>
            <person name="MacKenzie S."/>
            <person name="Amaro C."/>
        </authorList>
    </citation>
    <scope>NUCLEOTIDE SEQUENCE</scope>
</reference>
<sequence>MIHFNRTPMASFDQPKPSHSAFIYNVAGFT</sequence>
<protein>
    <submittedName>
        <fullName evidence="1">Uncharacterized protein</fullName>
    </submittedName>
</protein>
<accession>A0A0E9PV00</accession>
<name>A0A0E9PV00_ANGAN</name>
<evidence type="ECO:0000313" key="1">
    <source>
        <dbReference type="EMBL" id="JAH08309.1"/>
    </source>
</evidence>